<gene>
    <name evidence="2" type="ORF">PCOR1329_LOCUS45388</name>
</gene>
<sequence>MARLSANGWQHTRRARGAQQWQSQGGGFAQAGFNYEGGGSRGDSGSRYDSSSTREPDASPRRSETSSRQHSARFDDRHKYERGPHQEGGSTCNSSARHDANTKFEAISVSLVDAFDKKITSVQKELSTSLQEATSKDNEKFDLIFSVLIELQRRQAQLEESMRSLKTQLQQTIPPVAMQMGGPVQQQGPIQNGSNSASCRSPASPQ</sequence>
<comment type="caution">
    <text evidence="2">The sequence shown here is derived from an EMBL/GenBank/DDBJ whole genome shotgun (WGS) entry which is preliminary data.</text>
</comment>
<feature type="compositionally biased region" description="Polar residues" evidence="1">
    <location>
        <begin position="194"/>
        <end position="206"/>
    </location>
</feature>
<name>A0ABN9U6Q0_9DINO</name>
<organism evidence="2 3">
    <name type="scientific">Prorocentrum cordatum</name>
    <dbReference type="NCBI Taxonomy" id="2364126"/>
    <lineage>
        <taxon>Eukaryota</taxon>
        <taxon>Sar</taxon>
        <taxon>Alveolata</taxon>
        <taxon>Dinophyceae</taxon>
        <taxon>Prorocentrales</taxon>
        <taxon>Prorocentraceae</taxon>
        <taxon>Prorocentrum</taxon>
    </lineage>
</organism>
<keyword evidence="3" id="KW-1185">Reference proteome</keyword>
<evidence type="ECO:0000313" key="2">
    <source>
        <dbReference type="EMBL" id="CAK0854190.1"/>
    </source>
</evidence>
<feature type="compositionally biased region" description="Gly residues" evidence="1">
    <location>
        <begin position="24"/>
        <end position="42"/>
    </location>
</feature>
<protein>
    <submittedName>
        <fullName evidence="2">Uncharacterized protein</fullName>
    </submittedName>
</protein>
<proteinExistence type="predicted"/>
<dbReference type="EMBL" id="CAUYUJ010015459">
    <property type="protein sequence ID" value="CAK0854190.1"/>
    <property type="molecule type" value="Genomic_DNA"/>
</dbReference>
<dbReference type="Proteomes" id="UP001189429">
    <property type="component" value="Unassembled WGS sequence"/>
</dbReference>
<feature type="region of interest" description="Disordered" evidence="1">
    <location>
        <begin position="179"/>
        <end position="206"/>
    </location>
</feature>
<evidence type="ECO:0000256" key="1">
    <source>
        <dbReference type="SAM" id="MobiDB-lite"/>
    </source>
</evidence>
<evidence type="ECO:0000313" key="3">
    <source>
        <dbReference type="Proteomes" id="UP001189429"/>
    </source>
</evidence>
<feature type="region of interest" description="Disordered" evidence="1">
    <location>
        <begin position="1"/>
        <end position="97"/>
    </location>
</feature>
<accession>A0ABN9U6Q0</accession>
<reference evidence="2" key="1">
    <citation type="submission" date="2023-10" db="EMBL/GenBank/DDBJ databases">
        <authorList>
            <person name="Chen Y."/>
            <person name="Shah S."/>
            <person name="Dougan E. K."/>
            <person name="Thang M."/>
            <person name="Chan C."/>
        </authorList>
    </citation>
    <scope>NUCLEOTIDE SEQUENCE [LARGE SCALE GENOMIC DNA]</scope>
</reference>
<feature type="compositionally biased region" description="Basic and acidic residues" evidence="1">
    <location>
        <begin position="52"/>
        <end position="85"/>
    </location>
</feature>
<feature type="non-terminal residue" evidence="2">
    <location>
        <position position="206"/>
    </location>
</feature>
<feature type="compositionally biased region" description="Low complexity" evidence="1">
    <location>
        <begin position="179"/>
        <end position="193"/>
    </location>
</feature>